<protein>
    <submittedName>
        <fullName evidence="2">Uncharacterized protein</fullName>
    </submittedName>
</protein>
<reference evidence="2 3" key="1">
    <citation type="journal article" date="2009" name="Genome Res.">
        <title>Whole genome sequence of Desulfovibrio magneticus strain RS-1 revealed common gene clusters in magnetotactic bacteria.</title>
        <authorList>
            <person name="Nakazawa H."/>
            <person name="Arakaki A."/>
            <person name="Narita-Yamada S."/>
            <person name="Yashiro I."/>
            <person name="Jinno K."/>
            <person name="Aoki N."/>
            <person name="Tsuruyama A."/>
            <person name="Okamura Y."/>
            <person name="Tanikawa S."/>
            <person name="Fujita N."/>
            <person name="Takeyama H."/>
            <person name="Matsunaga T."/>
        </authorList>
    </citation>
    <scope>NUCLEOTIDE SEQUENCE [LARGE SCALE GENOMIC DNA]</scope>
    <source>
        <strain evidence="3">ATCC 700980 / DSM 13731 / RS-1</strain>
    </source>
</reference>
<organism evidence="2 3">
    <name type="scientific">Solidesulfovibrio magneticus (strain ATCC 700980 / DSM 13731 / RS-1)</name>
    <name type="common">Desulfovibrio magneticus</name>
    <dbReference type="NCBI Taxonomy" id="573370"/>
    <lineage>
        <taxon>Bacteria</taxon>
        <taxon>Pseudomonadati</taxon>
        <taxon>Thermodesulfobacteriota</taxon>
        <taxon>Desulfovibrionia</taxon>
        <taxon>Desulfovibrionales</taxon>
        <taxon>Desulfovibrionaceae</taxon>
        <taxon>Solidesulfovibrio</taxon>
    </lineage>
</organism>
<dbReference type="HOGENOM" id="CLU_069326_1_0_7"/>
<gene>
    <name evidence="2" type="ordered locus">DMR_25340</name>
</gene>
<accession>C4XU03</accession>
<dbReference type="Proteomes" id="UP000009071">
    <property type="component" value="Chromosome"/>
</dbReference>
<keyword evidence="3" id="KW-1185">Reference proteome</keyword>
<dbReference type="SUPFAM" id="SSF48452">
    <property type="entry name" value="TPR-like"/>
    <property type="match status" value="1"/>
</dbReference>
<feature type="compositionally biased region" description="Polar residues" evidence="1">
    <location>
        <begin position="10"/>
        <end position="20"/>
    </location>
</feature>
<dbReference type="Gene3D" id="1.25.40.10">
    <property type="entry name" value="Tetratricopeptide repeat domain"/>
    <property type="match status" value="1"/>
</dbReference>
<dbReference type="eggNOG" id="COG0457">
    <property type="taxonomic scope" value="Bacteria"/>
</dbReference>
<dbReference type="InterPro" id="IPR019734">
    <property type="entry name" value="TPR_rpt"/>
</dbReference>
<dbReference type="EMBL" id="AP010904">
    <property type="protein sequence ID" value="BAH76025.1"/>
    <property type="molecule type" value="Genomic_DNA"/>
</dbReference>
<evidence type="ECO:0000313" key="2">
    <source>
        <dbReference type="EMBL" id="BAH76025.1"/>
    </source>
</evidence>
<feature type="region of interest" description="Disordered" evidence="1">
    <location>
        <begin position="270"/>
        <end position="294"/>
    </location>
</feature>
<dbReference type="AlphaFoldDB" id="C4XU03"/>
<dbReference type="STRING" id="573370.DMR_25340"/>
<dbReference type="InterPro" id="IPR011990">
    <property type="entry name" value="TPR-like_helical_dom_sf"/>
</dbReference>
<dbReference type="SMART" id="SM00028">
    <property type="entry name" value="TPR"/>
    <property type="match status" value="3"/>
</dbReference>
<feature type="region of interest" description="Disordered" evidence="1">
    <location>
        <begin position="1"/>
        <end position="28"/>
    </location>
</feature>
<dbReference type="Pfam" id="PF14559">
    <property type="entry name" value="TPR_19"/>
    <property type="match status" value="1"/>
</dbReference>
<evidence type="ECO:0000313" key="3">
    <source>
        <dbReference type="Proteomes" id="UP000009071"/>
    </source>
</evidence>
<sequence length="294" mass="33647">MDWREPKKNPMQQPPSSQARPRSGHKPVKGVFSIESQKFLGIGGINRAGQRLFFYAEQPADSDQVLMQRLSRDFIPTGPRRAISREQLFTQYQPEPSVYLNKVVPVMRRLEEAVSAADGHRERQELFAAEFEYKGVLQLDEEHVRAAFGLGLTYLERQEKHNADVVFHKIMRIEAAFTPEHKHLFNEFGIQMRKLGMFDEAMRYYSQAYRLCNTDEHLLYNMARTLFEKGRVKSCRAMLGQALRLNPEFPEGRAFLAYLESLARGEAATEPPLSAATLEKPPGVLDEPPLAQGH</sequence>
<name>C4XU03_SOLM1</name>
<proteinExistence type="predicted"/>
<dbReference type="KEGG" id="dma:DMR_25340"/>
<evidence type="ECO:0000256" key="1">
    <source>
        <dbReference type="SAM" id="MobiDB-lite"/>
    </source>
</evidence>